<keyword evidence="3" id="KW-0934">Plastid</keyword>
<dbReference type="SMART" id="SM01103">
    <property type="entry name" value="CRS1_YhbY"/>
    <property type="match status" value="3"/>
</dbReference>
<protein>
    <recommendedName>
        <fullName evidence="13">CRM domain-containing protein</fullName>
    </recommendedName>
</protein>
<proteinExistence type="predicted"/>
<evidence type="ECO:0000256" key="2">
    <source>
        <dbReference type="ARBA" id="ARBA00022528"/>
    </source>
</evidence>
<evidence type="ECO:0000256" key="7">
    <source>
        <dbReference type="ARBA" id="ARBA00022946"/>
    </source>
</evidence>
<keyword evidence="15" id="KW-1185">Reference proteome</keyword>
<evidence type="ECO:0000256" key="11">
    <source>
        <dbReference type="SAM" id="Coils"/>
    </source>
</evidence>
<feature type="compositionally biased region" description="Basic and acidic residues" evidence="12">
    <location>
        <begin position="159"/>
        <end position="174"/>
    </location>
</feature>
<evidence type="ECO:0000256" key="4">
    <source>
        <dbReference type="ARBA" id="ARBA00022664"/>
    </source>
</evidence>
<comment type="caution">
    <text evidence="14">The sequence shown here is derived from an EMBL/GenBank/DDBJ whole genome shotgun (WGS) entry which is preliminary data.</text>
</comment>
<keyword evidence="11" id="KW-0175">Coiled coil</keyword>
<sequence length="839" mass="95678">MALQLQAVPPSCCSSCRLSLSSSTLSPSSSLHFLVSHPHSIKFRICCSNQTAQVDTLPVKVPLETANNTENKNKKKKSDSRPGFFDQIRDKWSHKLGSQRERFPWQESHQPEEDDEEEEEEEEEEEKECDQKNSASYSLDFQFPNRLSPWAQPSNRKSSRFERESESDNEKNGDIDGSVYKSGEISADHGKVRRGVEEKTFLLDNSVMGSVNGVDKSEGERKRRKNTALAERLIPEHELRRLRNIALRMVERFEVGATGITQELVASIHAKWRDGEVVKLKFEGPLAANMKRAHYILESKTGGLVIWRSGSSIVLYRGMTYKLPCVELYAKVNRVKENSVQVGSGGNGQVGGTESLNRDSSKYLKHMTEEEFMELTELNQILDELGPRYTDWAGREPLPVDADLLPAVVPGYKTPFRLLPYRVKRSLSNEEMTDFRRLARTTAPHFALGRNRELQGLANAMVKLWEKCAIAKIAIKRGVPHTRNERMAEELRRLTGGTLLSRNKEYIVFYRGNDFLPPAMTHVLTEREKLTIHQQDEEEKARQRALPVNGLVRKASRVPLVAGTLAETRAATTNWGHEPTKEEVENMMRDSALRKLESFIRNLEKKLALAKAKFRKAEKALAKVQADLDPADLPTDIETLIDEERFLFRKIGLSMKPYLLLGRRDVFAGTIENMHLHWKYRELVKIIVKGRNLAQVKHIAISLEAESGGVLVSVEKDTKGYIIIVYRGKNYLRPQALRPKNLLSRRQALARSIELQRREALKHHIFDLTERIGLLKSELEDMKNGKKIDVDKNLYSPMGNHVFCDGDLEENEETETNFAEDDSGDEDEKNQNKQLDLVQ</sequence>
<dbReference type="InterPro" id="IPR035920">
    <property type="entry name" value="YhbY-like_sf"/>
</dbReference>
<dbReference type="Gene3D" id="3.30.110.60">
    <property type="entry name" value="YhbY-like"/>
    <property type="match status" value="3"/>
</dbReference>
<feature type="domain" description="CRM" evidence="13">
    <location>
        <begin position="425"/>
        <end position="522"/>
    </location>
</feature>
<comment type="subcellular location">
    <subcellularLocation>
        <location evidence="1">Plastid</location>
        <location evidence="1">Chloroplast</location>
    </subcellularLocation>
</comment>
<reference evidence="14 15" key="1">
    <citation type="journal article" date="2023" name="Plants (Basel)">
        <title>Bridging the Gap: Combining Genomics and Transcriptomics Approaches to Understand Stylosanthes scabra, an Orphan Legume from the Brazilian Caatinga.</title>
        <authorList>
            <person name="Ferreira-Neto J.R.C."/>
            <person name="da Silva M.D."/>
            <person name="Binneck E."/>
            <person name="de Melo N.F."/>
            <person name="da Silva R.H."/>
            <person name="de Melo A.L.T.M."/>
            <person name="Pandolfi V."/>
            <person name="Bustamante F.O."/>
            <person name="Brasileiro-Vidal A.C."/>
            <person name="Benko-Iseppon A.M."/>
        </authorList>
    </citation>
    <scope>NUCLEOTIDE SEQUENCE [LARGE SCALE GENOMIC DNA]</scope>
    <source>
        <tissue evidence="14">Leaves</tissue>
    </source>
</reference>
<feature type="compositionally biased region" description="Acidic residues" evidence="12">
    <location>
        <begin position="807"/>
        <end position="828"/>
    </location>
</feature>
<keyword evidence="5" id="KW-0677">Repeat</keyword>
<dbReference type="Proteomes" id="UP001341840">
    <property type="component" value="Unassembled WGS sequence"/>
</dbReference>
<organism evidence="14 15">
    <name type="scientific">Stylosanthes scabra</name>
    <dbReference type="NCBI Taxonomy" id="79078"/>
    <lineage>
        <taxon>Eukaryota</taxon>
        <taxon>Viridiplantae</taxon>
        <taxon>Streptophyta</taxon>
        <taxon>Embryophyta</taxon>
        <taxon>Tracheophyta</taxon>
        <taxon>Spermatophyta</taxon>
        <taxon>Magnoliopsida</taxon>
        <taxon>eudicotyledons</taxon>
        <taxon>Gunneridae</taxon>
        <taxon>Pentapetalae</taxon>
        <taxon>rosids</taxon>
        <taxon>fabids</taxon>
        <taxon>Fabales</taxon>
        <taxon>Fabaceae</taxon>
        <taxon>Papilionoideae</taxon>
        <taxon>50 kb inversion clade</taxon>
        <taxon>dalbergioids sensu lato</taxon>
        <taxon>Dalbergieae</taxon>
        <taxon>Pterocarpus clade</taxon>
        <taxon>Stylosanthes</taxon>
    </lineage>
</organism>
<dbReference type="EMBL" id="JASCZI010151675">
    <property type="protein sequence ID" value="MED6174010.1"/>
    <property type="molecule type" value="Genomic_DNA"/>
</dbReference>
<feature type="region of interest" description="Disordered" evidence="12">
    <location>
        <begin position="65"/>
        <end position="183"/>
    </location>
</feature>
<keyword evidence="9" id="KW-0687">Ribonucleoprotein</keyword>
<evidence type="ECO:0000256" key="5">
    <source>
        <dbReference type="ARBA" id="ARBA00022737"/>
    </source>
</evidence>
<dbReference type="InterPro" id="IPR045278">
    <property type="entry name" value="CRS1/CFM2/CFM3"/>
</dbReference>
<evidence type="ECO:0000256" key="10">
    <source>
        <dbReference type="PROSITE-ProRule" id="PRU00626"/>
    </source>
</evidence>
<evidence type="ECO:0000313" key="15">
    <source>
        <dbReference type="Proteomes" id="UP001341840"/>
    </source>
</evidence>
<dbReference type="SUPFAM" id="SSF75471">
    <property type="entry name" value="YhbY-like"/>
    <property type="match status" value="3"/>
</dbReference>
<keyword evidence="4" id="KW-0507">mRNA processing</keyword>
<evidence type="ECO:0000256" key="6">
    <source>
        <dbReference type="ARBA" id="ARBA00022884"/>
    </source>
</evidence>
<evidence type="ECO:0000256" key="1">
    <source>
        <dbReference type="ARBA" id="ARBA00004229"/>
    </source>
</evidence>
<dbReference type="PANTHER" id="PTHR31846">
    <property type="entry name" value="CRS1 / YHBY (CRM) DOMAIN-CONTAINING PROTEIN"/>
    <property type="match status" value="1"/>
</dbReference>
<evidence type="ECO:0000256" key="3">
    <source>
        <dbReference type="ARBA" id="ARBA00022640"/>
    </source>
</evidence>
<evidence type="ECO:0000256" key="12">
    <source>
        <dbReference type="SAM" id="MobiDB-lite"/>
    </source>
</evidence>
<keyword evidence="8" id="KW-0508">mRNA splicing</keyword>
<gene>
    <name evidence="14" type="ORF">PIB30_064923</name>
</gene>
<dbReference type="Pfam" id="PF01985">
    <property type="entry name" value="CRS1_YhbY"/>
    <property type="match status" value="3"/>
</dbReference>
<evidence type="ECO:0000256" key="9">
    <source>
        <dbReference type="ARBA" id="ARBA00023274"/>
    </source>
</evidence>
<accession>A0ABU6VMU3</accession>
<keyword evidence="6 10" id="KW-0694">RNA-binding</keyword>
<feature type="coiled-coil region" evidence="11">
    <location>
        <begin position="593"/>
        <end position="627"/>
    </location>
</feature>
<dbReference type="PANTHER" id="PTHR31846:SF7">
    <property type="entry name" value="CRS1 _ YHBY (CRM) DOMAIN-CONTAINING PROTEIN"/>
    <property type="match status" value="1"/>
</dbReference>
<feature type="domain" description="CRM" evidence="13">
    <location>
        <begin position="638"/>
        <end position="738"/>
    </location>
</feature>
<keyword evidence="2" id="KW-0150">Chloroplast</keyword>
<evidence type="ECO:0000313" key="14">
    <source>
        <dbReference type="EMBL" id="MED6174010.1"/>
    </source>
</evidence>
<keyword evidence="7" id="KW-0809">Transit peptide</keyword>
<dbReference type="InterPro" id="IPR001890">
    <property type="entry name" value="RNA-binding_CRM"/>
</dbReference>
<feature type="compositionally biased region" description="Basic and acidic residues" evidence="12">
    <location>
        <begin position="87"/>
        <end position="104"/>
    </location>
</feature>
<feature type="region of interest" description="Disordered" evidence="12">
    <location>
        <begin position="807"/>
        <end position="839"/>
    </location>
</feature>
<evidence type="ECO:0000259" key="13">
    <source>
        <dbReference type="PROSITE" id="PS51295"/>
    </source>
</evidence>
<name>A0ABU6VMU3_9FABA</name>
<evidence type="ECO:0000256" key="8">
    <source>
        <dbReference type="ARBA" id="ARBA00023187"/>
    </source>
</evidence>
<feature type="domain" description="CRM" evidence="13">
    <location>
        <begin position="232"/>
        <end position="328"/>
    </location>
</feature>
<dbReference type="PROSITE" id="PS51295">
    <property type="entry name" value="CRM"/>
    <property type="match status" value="3"/>
</dbReference>
<feature type="compositionally biased region" description="Acidic residues" evidence="12">
    <location>
        <begin position="112"/>
        <end position="128"/>
    </location>
</feature>